<protein>
    <submittedName>
        <fullName evidence="1">Tryptophan 2-monooxygenase-like</fullName>
    </submittedName>
</protein>
<name>A0AAD7QD18_QUISA</name>
<comment type="caution">
    <text evidence="1">The sequence shown here is derived from an EMBL/GenBank/DDBJ whole genome shotgun (WGS) entry which is preliminary data.</text>
</comment>
<accession>A0AAD7QD18</accession>
<evidence type="ECO:0000313" key="1">
    <source>
        <dbReference type="EMBL" id="KAJ7979271.1"/>
    </source>
</evidence>
<reference evidence="1" key="1">
    <citation type="journal article" date="2023" name="Science">
        <title>Elucidation of the pathway for biosynthesis of saponin adjuvants from the soapbark tree.</title>
        <authorList>
            <person name="Reed J."/>
            <person name="Orme A."/>
            <person name="El-Demerdash A."/>
            <person name="Owen C."/>
            <person name="Martin L.B.B."/>
            <person name="Misra R.C."/>
            <person name="Kikuchi S."/>
            <person name="Rejzek M."/>
            <person name="Martin A.C."/>
            <person name="Harkess A."/>
            <person name="Leebens-Mack J."/>
            <person name="Louveau T."/>
            <person name="Stephenson M.J."/>
            <person name="Osbourn A."/>
        </authorList>
    </citation>
    <scope>NUCLEOTIDE SEQUENCE</scope>
    <source>
        <strain evidence="1">S10</strain>
    </source>
</reference>
<sequence>MLKVLRFDEARLVWQAWVHAFGDHSFYSTLVAIFSSTSAPGSKLWKKPDDFELFGVLGIGSGGLSGMYHVGFTEILQLAINDYEDDQCLIIGGKSILAERLGNQMIQNDKLSEHICFDAAWSRPKNRLSLSSSSCIRPLKLSTYPFLHQFSLRDVVPLDLVIFRPSKDGIRREFGYRRLSACERNTLPRDTTGRYD</sequence>
<dbReference type="Proteomes" id="UP001163823">
    <property type="component" value="Chromosome 2"/>
</dbReference>
<dbReference type="KEGG" id="qsa:O6P43_002688"/>
<evidence type="ECO:0000313" key="2">
    <source>
        <dbReference type="Proteomes" id="UP001163823"/>
    </source>
</evidence>
<organism evidence="1 2">
    <name type="scientific">Quillaja saponaria</name>
    <name type="common">Soap bark tree</name>
    <dbReference type="NCBI Taxonomy" id="32244"/>
    <lineage>
        <taxon>Eukaryota</taxon>
        <taxon>Viridiplantae</taxon>
        <taxon>Streptophyta</taxon>
        <taxon>Embryophyta</taxon>
        <taxon>Tracheophyta</taxon>
        <taxon>Spermatophyta</taxon>
        <taxon>Magnoliopsida</taxon>
        <taxon>eudicotyledons</taxon>
        <taxon>Gunneridae</taxon>
        <taxon>Pentapetalae</taxon>
        <taxon>rosids</taxon>
        <taxon>fabids</taxon>
        <taxon>Fabales</taxon>
        <taxon>Quillajaceae</taxon>
        <taxon>Quillaja</taxon>
    </lineage>
</organism>
<dbReference type="AlphaFoldDB" id="A0AAD7QD18"/>
<dbReference type="Gene3D" id="1.10.405.40">
    <property type="match status" value="1"/>
</dbReference>
<dbReference type="EMBL" id="JARAOO010000002">
    <property type="protein sequence ID" value="KAJ7979271.1"/>
    <property type="molecule type" value="Genomic_DNA"/>
</dbReference>
<gene>
    <name evidence="1" type="ORF">O6P43_002688</name>
</gene>
<keyword evidence="2" id="KW-1185">Reference proteome</keyword>
<proteinExistence type="predicted"/>